<organism evidence="2 3">
    <name type="scientific">Blastococcus goldschmidtiae</name>
    <dbReference type="NCBI Taxonomy" id="3075546"/>
    <lineage>
        <taxon>Bacteria</taxon>
        <taxon>Bacillati</taxon>
        <taxon>Actinomycetota</taxon>
        <taxon>Actinomycetes</taxon>
        <taxon>Geodermatophilales</taxon>
        <taxon>Geodermatophilaceae</taxon>
        <taxon>Blastococcus</taxon>
    </lineage>
</organism>
<gene>
    <name evidence="2" type="ORF">RM425_12925</name>
</gene>
<dbReference type="PANTHER" id="PTHR36503:SF3">
    <property type="entry name" value="BLR0126 PROTEIN"/>
    <property type="match status" value="1"/>
</dbReference>
<sequence>MTIYAVAVSAGDLGRARAFYELLGFRFPESAPGDPHLEAEDDSGVRLMIDDASVMTELYGEPPRPGTVAGFAMRTGSPDDVDRTVARVVAAGHTVVKQPYDAPWGQRYATVADPDGYRVDVFCPLGG</sequence>
<reference evidence="3" key="1">
    <citation type="submission" date="2023-07" db="EMBL/GenBank/DDBJ databases">
        <title>30 novel species of actinomycetes from the DSMZ collection.</title>
        <authorList>
            <person name="Nouioui I."/>
        </authorList>
    </citation>
    <scope>NUCLEOTIDE SEQUENCE [LARGE SCALE GENOMIC DNA]</scope>
    <source>
        <strain evidence="3">DSM 46792</strain>
    </source>
</reference>
<dbReference type="SUPFAM" id="SSF54593">
    <property type="entry name" value="Glyoxalase/Bleomycin resistance protein/Dihydroxybiphenyl dioxygenase"/>
    <property type="match status" value="1"/>
</dbReference>
<dbReference type="EMBL" id="JAVREI010000008">
    <property type="protein sequence ID" value="MDT0276808.1"/>
    <property type="molecule type" value="Genomic_DNA"/>
</dbReference>
<dbReference type="RefSeq" id="WP_311345621.1">
    <property type="nucleotide sequence ID" value="NZ_JAVREI010000008.1"/>
</dbReference>
<dbReference type="Proteomes" id="UP001183222">
    <property type="component" value="Unassembled WGS sequence"/>
</dbReference>
<dbReference type="PROSITE" id="PS51819">
    <property type="entry name" value="VOC"/>
    <property type="match status" value="1"/>
</dbReference>
<dbReference type="InterPro" id="IPR037523">
    <property type="entry name" value="VOC_core"/>
</dbReference>
<protein>
    <submittedName>
        <fullName evidence="2">VOC family protein</fullName>
    </submittedName>
</protein>
<dbReference type="InterPro" id="IPR029068">
    <property type="entry name" value="Glyas_Bleomycin-R_OHBP_Dase"/>
</dbReference>
<evidence type="ECO:0000313" key="2">
    <source>
        <dbReference type="EMBL" id="MDT0276808.1"/>
    </source>
</evidence>
<accession>A0ABU2K9F8</accession>
<dbReference type="InterPro" id="IPR004360">
    <property type="entry name" value="Glyas_Fos-R_dOase_dom"/>
</dbReference>
<name>A0ABU2K9F8_9ACTN</name>
<dbReference type="PANTHER" id="PTHR36503">
    <property type="entry name" value="BLR2520 PROTEIN"/>
    <property type="match status" value="1"/>
</dbReference>
<keyword evidence="3" id="KW-1185">Reference proteome</keyword>
<evidence type="ECO:0000259" key="1">
    <source>
        <dbReference type="PROSITE" id="PS51819"/>
    </source>
</evidence>
<proteinExistence type="predicted"/>
<feature type="domain" description="VOC" evidence="1">
    <location>
        <begin position="2"/>
        <end position="124"/>
    </location>
</feature>
<comment type="caution">
    <text evidence="2">The sequence shown here is derived from an EMBL/GenBank/DDBJ whole genome shotgun (WGS) entry which is preliminary data.</text>
</comment>
<dbReference type="Gene3D" id="3.10.180.10">
    <property type="entry name" value="2,3-Dihydroxybiphenyl 1,2-Dioxygenase, domain 1"/>
    <property type="match status" value="1"/>
</dbReference>
<evidence type="ECO:0000313" key="3">
    <source>
        <dbReference type="Proteomes" id="UP001183222"/>
    </source>
</evidence>
<dbReference type="Pfam" id="PF00903">
    <property type="entry name" value="Glyoxalase"/>
    <property type="match status" value="1"/>
</dbReference>